<organism evidence="1">
    <name type="scientific">Rhizophora mucronata</name>
    <name type="common">Asiatic mangrove</name>
    <dbReference type="NCBI Taxonomy" id="61149"/>
    <lineage>
        <taxon>Eukaryota</taxon>
        <taxon>Viridiplantae</taxon>
        <taxon>Streptophyta</taxon>
        <taxon>Embryophyta</taxon>
        <taxon>Tracheophyta</taxon>
        <taxon>Spermatophyta</taxon>
        <taxon>Magnoliopsida</taxon>
        <taxon>eudicotyledons</taxon>
        <taxon>Gunneridae</taxon>
        <taxon>Pentapetalae</taxon>
        <taxon>rosids</taxon>
        <taxon>fabids</taxon>
        <taxon>Malpighiales</taxon>
        <taxon>Rhizophoraceae</taxon>
        <taxon>Rhizophora</taxon>
    </lineage>
</organism>
<dbReference type="AlphaFoldDB" id="A0A2P2IWS5"/>
<evidence type="ECO:0000313" key="1">
    <source>
        <dbReference type="EMBL" id="MBW85671.1"/>
    </source>
</evidence>
<dbReference type="EMBL" id="GGEC01005188">
    <property type="protein sequence ID" value="MBW85671.1"/>
    <property type="molecule type" value="Transcribed_RNA"/>
</dbReference>
<sequence>MKPDLYNLGYVSTRKNIEWHVHWLQQAQIMSFFYDCPFLLFSLMT</sequence>
<proteinExistence type="predicted"/>
<name>A0A2P2IWS5_RHIMU</name>
<reference evidence="1" key="1">
    <citation type="submission" date="2018-02" db="EMBL/GenBank/DDBJ databases">
        <title>Rhizophora mucronata_Transcriptome.</title>
        <authorList>
            <person name="Meera S.P."/>
            <person name="Sreeshan A."/>
            <person name="Augustine A."/>
        </authorList>
    </citation>
    <scope>NUCLEOTIDE SEQUENCE</scope>
    <source>
        <tissue evidence="1">Leaf</tissue>
    </source>
</reference>
<accession>A0A2P2IWS5</accession>
<protein>
    <submittedName>
        <fullName evidence="1">Uncharacterized protein</fullName>
    </submittedName>
</protein>